<organism evidence="4 5">
    <name type="scientific">Aeromicrobium halocynthiae</name>
    <dbReference type="NCBI Taxonomy" id="560557"/>
    <lineage>
        <taxon>Bacteria</taxon>
        <taxon>Bacillati</taxon>
        <taxon>Actinomycetota</taxon>
        <taxon>Actinomycetes</taxon>
        <taxon>Propionibacteriales</taxon>
        <taxon>Nocardioidaceae</taxon>
        <taxon>Aeromicrobium</taxon>
    </lineage>
</organism>
<reference evidence="4 5" key="1">
    <citation type="journal article" date="2019" name="Int. J. Syst. Evol. Microbiol.">
        <title>The Global Catalogue of Microorganisms (GCM) 10K type strain sequencing project: providing services to taxonomists for standard genome sequencing and annotation.</title>
        <authorList>
            <consortium name="The Broad Institute Genomics Platform"/>
            <consortium name="The Broad Institute Genome Sequencing Center for Infectious Disease"/>
            <person name="Wu L."/>
            <person name="Ma J."/>
        </authorList>
    </citation>
    <scope>NUCLEOTIDE SEQUENCE [LARGE SCALE GENOMIC DNA]</scope>
    <source>
        <strain evidence="4 5">JCM 15749</strain>
    </source>
</reference>
<evidence type="ECO:0000256" key="2">
    <source>
        <dbReference type="SAM" id="Phobius"/>
    </source>
</evidence>
<dbReference type="InterPro" id="IPR012171">
    <property type="entry name" value="Fatty_acid_desaturase"/>
</dbReference>
<evidence type="ECO:0000313" key="4">
    <source>
        <dbReference type="EMBL" id="GAA2077004.1"/>
    </source>
</evidence>
<proteinExistence type="predicted"/>
<dbReference type="PANTHER" id="PTHR19353">
    <property type="entry name" value="FATTY ACID DESATURASE 2"/>
    <property type="match status" value="1"/>
</dbReference>
<dbReference type="InterPro" id="IPR005804">
    <property type="entry name" value="FA_desaturase_dom"/>
</dbReference>
<sequence length="425" mass="48621">MSRKRPPIETFDASGHDAAPEPLVGADRSKRSTIGLEYMSYEELESFGEELDALRQRTLDSLGQADADYIRRVIKVQRACEVAGRVGVLMPFFWPAFVAGIVLLGVSKILENMEIGHNVMHGQYDWMNDPLVDGKRYEWDNVAPAQDWKHGHNFIHHTYTNIHGKDRDIGYGLLRIDTDQPWYPSHRFNLPAAFFLMLFFEWGVMYHGLELDEYLGGKMSKKEFRDRKSRAARKARRQVLKDYVAYPLLGLALVPFVGWWAPLAVLGANFAANLIRNIWTFLIIFCGHFPAEVQSFAEEDAENETRGQWYLRQLLGSANISGRPWFHVMSGNLSHQIEHHLFPDIPARRYPEIATEIREICRRHGLQYNSGRLSRQLASVARQLAAYSAKPDDPYLQGKSPESKALRRARREAAQAEAARQPVDA</sequence>
<comment type="caution">
    <text evidence="4">The sequence shown here is derived from an EMBL/GenBank/DDBJ whole genome shotgun (WGS) entry which is preliminary data.</text>
</comment>
<evidence type="ECO:0000313" key="5">
    <source>
        <dbReference type="Proteomes" id="UP001501480"/>
    </source>
</evidence>
<feature type="transmembrane region" description="Helical" evidence="2">
    <location>
        <begin position="188"/>
        <end position="209"/>
    </location>
</feature>
<feature type="transmembrane region" description="Helical" evidence="2">
    <location>
        <begin position="243"/>
        <end position="261"/>
    </location>
</feature>
<dbReference type="RefSeq" id="WP_344326659.1">
    <property type="nucleotide sequence ID" value="NZ_BAAAPY010000004.1"/>
</dbReference>
<keyword evidence="2" id="KW-1133">Transmembrane helix</keyword>
<feature type="domain" description="Fatty acid desaturase" evidence="3">
    <location>
        <begin position="94"/>
        <end position="370"/>
    </location>
</feature>
<evidence type="ECO:0000259" key="3">
    <source>
        <dbReference type="Pfam" id="PF00487"/>
    </source>
</evidence>
<dbReference type="EMBL" id="BAAAPY010000004">
    <property type="protein sequence ID" value="GAA2077004.1"/>
    <property type="molecule type" value="Genomic_DNA"/>
</dbReference>
<keyword evidence="2" id="KW-0472">Membrane</keyword>
<accession>A0ABN2VY76</accession>
<feature type="compositionally biased region" description="Low complexity" evidence="1">
    <location>
        <begin position="415"/>
        <end position="425"/>
    </location>
</feature>
<protein>
    <submittedName>
        <fullName evidence="4">Acyl-CoA desaturase</fullName>
    </submittedName>
</protein>
<name>A0ABN2VY76_9ACTN</name>
<gene>
    <name evidence="4" type="ORF">GCM10009821_15670</name>
</gene>
<feature type="region of interest" description="Disordered" evidence="1">
    <location>
        <begin position="1"/>
        <end position="24"/>
    </location>
</feature>
<dbReference type="CDD" id="cd03506">
    <property type="entry name" value="Delta6-FADS-like"/>
    <property type="match status" value="1"/>
</dbReference>
<dbReference type="PANTHER" id="PTHR19353:SF84">
    <property type="entry name" value="ACYL-COA DELTA-9-DESATURASE, DESB"/>
    <property type="match status" value="1"/>
</dbReference>
<evidence type="ECO:0000256" key="1">
    <source>
        <dbReference type="SAM" id="MobiDB-lite"/>
    </source>
</evidence>
<keyword evidence="2" id="KW-0812">Transmembrane</keyword>
<dbReference type="Proteomes" id="UP001501480">
    <property type="component" value="Unassembled WGS sequence"/>
</dbReference>
<dbReference type="Pfam" id="PF00487">
    <property type="entry name" value="FA_desaturase"/>
    <property type="match status" value="1"/>
</dbReference>
<keyword evidence="5" id="KW-1185">Reference proteome</keyword>
<feature type="transmembrane region" description="Helical" evidence="2">
    <location>
        <begin position="82"/>
        <end position="106"/>
    </location>
</feature>
<feature type="region of interest" description="Disordered" evidence="1">
    <location>
        <begin position="390"/>
        <end position="425"/>
    </location>
</feature>